<keyword evidence="3" id="KW-1185">Reference proteome</keyword>
<protein>
    <recommendedName>
        <fullName evidence="1">Dynein regulatory complex subunit 7 C-terminal domain-containing protein</fullName>
    </recommendedName>
</protein>
<evidence type="ECO:0000313" key="3">
    <source>
        <dbReference type="Proteomes" id="UP001311232"/>
    </source>
</evidence>
<dbReference type="Pfam" id="PF24671">
    <property type="entry name" value="DRC7_C"/>
    <property type="match status" value="1"/>
</dbReference>
<dbReference type="PANTHER" id="PTHR35249:SF2">
    <property type="entry name" value="DYNEIN REGULATORY COMPLEX SUBUNIT 7"/>
    <property type="match status" value="1"/>
</dbReference>
<dbReference type="GO" id="GO:0031514">
    <property type="term" value="C:motile cilium"/>
    <property type="evidence" value="ECO:0007669"/>
    <property type="project" value="TreeGrafter"/>
</dbReference>
<evidence type="ECO:0000259" key="1">
    <source>
        <dbReference type="Pfam" id="PF24671"/>
    </source>
</evidence>
<sequence length="460" mass="51340">MQIELTYHLMDHRTIPSRRSITKPKKHQPFTENMFSTFRPPPALGGLPESLRGQPVVLLHGLTELLQGPSFCHCHSSGRSTLGLTVPVSRLRSPTSQPQPIGLPLQLDSIPYCRCPSLGSGIAAATGTADLMAAATGSSLDNRCGEHGPLRLYVSNIPRNLPKALPEVGVEYIPGRGLRQAFAADPHYALGPAKSVRLSPPPADPTHQAIVVPNIIVVALPALPLGKPSNFSWSHGQSANSSLFTPYVEQSKKPLGPLLWYSMVEDLINEEENLALQIKVSLNEMENILDSREQEEKNLKVFSSELEQVMACREKWEEELTSKEDPFMLHQQEMDALVPILTLLESPDNLNSEEVRSICMDSLAKFKERLEEHTSFLQKNLEMVIKNQEANEDEDEDHQHDPAMSRQEAAPTCHLCWVKNFPISAAQRRLDKHKEKLEDKCKAFLLKLHQDPLLAPHFNS</sequence>
<organism evidence="2 3">
    <name type="scientific">Crenichthys baileyi</name>
    <name type="common">White River springfish</name>
    <dbReference type="NCBI Taxonomy" id="28760"/>
    <lineage>
        <taxon>Eukaryota</taxon>
        <taxon>Metazoa</taxon>
        <taxon>Chordata</taxon>
        <taxon>Craniata</taxon>
        <taxon>Vertebrata</taxon>
        <taxon>Euteleostomi</taxon>
        <taxon>Actinopterygii</taxon>
        <taxon>Neopterygii</taxon>
        <taxon>Teleostei</taxon>
        <taxon>Neoteleostei</taxon>
        <taxon>Acanthomorphata</taxon>
        <taxon>Ovalentaria</taxon>
        <taxon>Atherinomorphae</taxon>
        <taxon>Cyprinodontiformes</taxon>
        <taxon>Goodeidae</taxon>
        <taxon>Crenichthys</taxon>
    </lineage>
</organism>
<accession>A0AAV9QV66</accession>
<gene>
    <name evidence="2" type="ORF">CRENBAI_014776</name>
</gene>
<dbReference type="GO" id="GO:0030317">
    <property type="term" value="P:flagellated sperm motility"/>
    <property type="evidence" value="ECO:0007669"/>
    <property type="project" value="TreeGrafter"/>
</dbReference>
<evidence type="ECO:0000313" key="2">
    <source>
        <dbReference type="EMBL" id="KAK5600546.1"/>
    </source>
</evidence>
<dbReference type="Proteomes" id="UP001311232">
    <property type="component" value="Unassembled WGS sequence"/>
</dbReference>
<dbReference type="InterPro" id="IPR033551">
    <property type="entry name" value="DRC7/lobo"/>
</dbReference>
<reference evidence="2 3" key="1">
    <citation type="submission" date="2021-06" db="EMBL/GenBank/DDBJ databases">
        <authorList>
            <person name="Palmer J.M."/>
        </authorList>
    </citation>
    <scope>NUCLEOTIDE SEQUENCE [LARGE SCALE GENOMIC DNA]</scope>
    <source>
        <strain evidence="2 3">MEX-2019</strain>
        <tissue evidence="2">Muscle</tissue>
    </source>
</reference>
<dbReference type="PANTHER" id="PTHR35249">
    <property type="entry name" value="DYNEIN REGULATORY COMPLEX SUBUNIT 7"/>
    <property type="match status" value="1"/>
</dbReference>
<dbReference type="AlphaFoldDB" id="A0AAV9QV66"/>
<feature type="domain" description="Dynein regulatory complex subunit 7 C-terminal" evidence="1">
    <location>
        <begin position="349"/>
        <end position="457"/>
    </location>
</feature>
<comment type="caution">
    <text evidence="2">The sequence shown here is derived from an EMBL/GenBank/DDBJ whole genome shotgun (WGS) entry which is preliminary data.</text>
</comment>
<name>A0AAV9QV66_9TELE</name>
<proteinExistence type="predicted"/>
<dbReference type="EMBL" id="JAHHUM010002884">
    <property type="protein sequence ID" value="KAK5600546.1"/>
    <property type="molecule type" value="Genomic_DNA"/>
</dbReference>
<dbReference type="InterPro" id="IPR056292">
    <property type="entry name" value="DRC7_C"/>
</dbReference>